<dbReference type="InterPro" id="IPR007269">
    <property type="entry name" value="ICMT_MeTrfase"/>
</dbReference>
<dbReference type="PANTHER" id="PTHR12714:SF9">
    <property type="entry name" value="PROTEIN-S-ISOPRENYLCYSTEINE O-METHYLTRANSFERASE"/>
    <property type="match status" value="1"/>
</dbReference>
<dbReference type="GO" id="GO:0016020">
    <property type="term" value="C:membrane"/>
    <property type="evidence" value="ECO:0007669"/>
    <property type="project" value="UniProtKB-SubCell"/>
</dbReference>
<feature type="transmembrane region" description="Helical" evidence="5">
    <location>
        <begin position="5"/>
        <end position="21"/>
    </location>
</feature>
<feature type="transmembrane region" description="Helical" evidence="5">
    <location>
        <begin position="27"/>
        <end position="46"/>
    </location>
</feature>
<gene>
    <name evidence="6" type="ORF">METZ01_LOCUS107792</name>
</gene>
<evidence type="ECO:0000256" key="1">
    <source>
        <dbReference type="ARBA" id="ARBA00004141"/>
    </source>
</evidence>
<dbReference type="Pfam" id="PF04140">
    <property type="entry name" value="ICMT"/>
    <property type="match status" value="1"/>
</dbReference>
<keyword evidence="2 5" id="KW-0812">Transmembrane</keyword>
<evidence type="ECO:0000313" key="6">
    <source>
        <dbReference type="EMBL" id="SVA54938.1"/>
    </source>
</evidence>
<keyword evidence="4 5" id="KW-0472">Membrane</keyword>
<dbReference type="PANTHER" id="PTHR12714">
    <property type="entry name" value="PROTEIN-S ISOPRENYLCYSTEINE O-METHYLTRANSFERASE"/>
    <property type="match status" value="1"/>
</dbReference>
<dbReference type="GO" id="GO:0004671">
    <property type="term" value="F:protein C-terminal S-isoprenylcysteine carboxyl O-methyltransferase activity"/>
    <property type="evidence" value="ECO:0007669"/>
    <property type="project" value="InterPro"/>
</dbReference>
<evidence type="ECO:0000256" key="4">
    <source>
        <dbReference type="ARBA" id="ARBA00023136"/>
    </source>
</evidence>
<feature type="transmembrane region" description="Helical" evidence="5">
    <location>
        <begin position="120"/>
        <end position="142"/>
    </location>
</feature>
<keyword evidence="3 5" id="KW-1133">Transmembrane helix</keyword>
<comment type="subcellular location">
    <subcellularLocation>
        <location evidence="1">Membrane</location>
        <topology evidence="1">Multi-pass membrane protein</topology>
    </subcellularLocation>
</comment>
<evidence type="ECO:0000256" key="2">
    <source>
        <dbReference type="ARBA" id="ARBA00022692"/>
    </source>
</evidence>
<name>A0A381WRQ9_9ZZZZ</name>
<evidence type="ECO:0000256" key="3">
    <source>
        <dbReference type="ARBA" id="ARBA00022989"/>
    </source>
</evidence>
<feature type="transmembrane region" description="Helical" evidence="5">
    <location>
        <begin position="90"/>
        <end position="108"/>
    </location>
</feature>
<dbReference type="AlphaFoldDB" id="A0A381WRQ9"/>
<reference evidence="6" key="1">
    <citation type="submission" date="2018-05" db="EMBL/GenBank/DDBJ databases">
        <authorList>
            <person name="Lanie J.A."/>
            <person name="Ng W.-L."/>
            <person name="Kazmierczak K.M."/>
            <person name="Andrzejewski T.M."/>
            <person name="Davidsen T.M."/>
            <person name="Wayne K.J."/>
            <person name="Tettelin H."/>
            <person name="Glass J.I."/>
            <person name="Rusch D."/>
            <person name="Podicherti R."/>
            <person name="Tsui H.-C.T."/>
            <person name="Winkler M.E."/>
        </authorList>
    </citation>
    <scope>NUCLEOTIDE SEQUENCE</scope>
</reference>
<evidence type="ECO:0000256" key="5">
    <source>
        <dbReference type="SAM" id="Phobius"/>
    </source>
</evidence>
<feature type="transmembrane region" description="Helical" evidence="5">
    <location>
        <begin position="53"/>
        <end position="75"/>
    </location>
</feature>
<feature type="transmembrane region" description="Helical" evidence="5">
    <location>
        <begin position="174"/>
        <end position="203"/>
    </location>
</feature>
<evidence type="ECO:0008006" key="7">
    <source>
        <dbReference type="Google" id="ProtNLM"/>
    </source>
</evidence>
<proteinExistence type="predicted"/>
<accession>A0A381WRQ9</accession>
<dbReference type="EMBL" id="UINC01012601">
    <property type="protein sequence ID" value="SVA54938.1"/>
    <property type="molecule type" value="Genomic_DNA"/>
</dbReference>
<protein>
    <recommendedName>
        <fullName evidence="7">Steroid 5-alpha reductase C-terminal domain-containing protein</fullName>
    </recommendedName>
</protein>
<organism evidence="6">
    <name type="scientific">marine metagenome</name>
    <dbReference type="NCBI Taxonomy" id="408172"/>
    <lineage>
        <taxon>unclassified sequences</taxon>
        <taxon>metagenomes</taxon>
        <taxon>ecological metagenomes</taxon>
    </lineage>
</organism>
<sequence length="241" mass="27868">MAPLLIYINFFVFLVIFVVAVTRNLNFNTILIGFTYLAPLIPFGFNPENIERFLLVSYFNLIFGIIEVVVFVITVKPGDTPFDKDHLKQLFGHTLPIIAALLSLSFLGRSTEIPLSAFELGVIIFLFMLGSVMRVIAIYQIGAVAFKFDIVFRNEQKLKTDQLYSLMRHPSYTAMMIVVISYAMVTHSLFFGIFGVLIAWIGFQYRIYHEERELVDQFGEEYQAFRSSTGMWFPYFKQRKL</sequence>
<dbReference type="Gene3D" id="1.20.120.1630">
    <property type="match status" value="1"/>
</dbReference>